<dbReference type="PANTHER" id="PTHR14580:SF0">
    <property type="entry name" value="MULTIPLE MYELOMA TUMOR-ASSOCIATED PROTEIN 2"/>
    <property type="match status" value="1"/>
</dbReference>
<feature type="compositionally biased region" description="Low complexity" evidence="1">
    <location>
        <begin position="149"/>
        <end position="174"/>
    </location>
</feature>
<proteinExistence type="predicted"/>
<dbReference type="Pfam" id="PF10159">
    <property type="entry name" value="MMtag"/>
    <property type="match status" value="1"/>
</dbReference>
<sequence length="292" mass="34239">MLDIKLSPPREGTRGGREQFKWEDLKSHDLKDREHYLGHSVKVGLLERKNKFYKHDWYLRKESSGHTESDSKDEKLDEQELTRRYEEEIMQEMLGMKPKRLMLLKSRPTDLKQLAQLLNMGTNTKGNNGSIEVPDSKNSPKIRTGSKARSGSRGSYTSSDDGSSDTSSSIGRRTNTGRRGMRSSSRSRSYDNKYSKSRHRSSRTRDRISKKSISLREDRHTGRGSDRTRSRSPKRGSSRQSKTTKESEKYRIKHRTKHHESKRREGGRDYRNRPRYRDRDGHRRRSRSHDSR</sequence>
<evidence type="ECO:0000313" key="3">
    <source>
        <dbReference type="EMBL" id="UKJ89242.2"/>
    </source>
</evidence>
<dbReference type="EMBL" id="CP056066">
    <property type="protein sequence ID" value="UKJ89242.2"/>
    <property type="molecule type" value="Genomic_DNA"/>
</dbReference>
<feature type="compositionally biased region" description="Basic and acidic residues" evidence="1">
    <location>
        <begin position="203"/>
        <end position="229"/>
    </location>
</feature>
<accession>A0A976M656</accession>
<dbReference type="InterPro" id="IPR019315">
    <property type="entry name" value="MMTA2_N"/>
</dbReference>
<dbReference type="AlphaFoldDB" id="A0A976M656"/>
<gene>
    <name evidence="3" type="ORF">MACJ_002490</name>
</gene>
<organism evidence="3 4">
    <name type="scientific">Theileria orientalis</name>
    <dbReference type="NCBI Taxonomy" id="68886"/>
    <lineage>
        <taxon>Eukaryota</taxon>
        <taxon>Sar</taxon>
        <taxon>Alveolata</taxon>
        <taxon>Apicomplexa</taxon>
        <taxon>Aconoidasida</taxon>
        <taxon>Piroplasmida</taxon>
        <taxon>Theileriidae</taxon>
        <taxon>Theileria</taxon>
    </lineage>
</organism>
<dbReference type="Proteomes" id="UP000244803">
    <property type="component" value="Chromosome 3"/>
</dbReference>
<reference evidence="3" key="1">
    <citation type="submission" date="2022-07" db="EMBL/GenBank/DDBJ databases">
        <title>Evaluation of T. orientalis genome assembly methods using nanopore sequencing and analysis of variation between genomes.</title>
        <authorList>
            <person name="Yam J."/>
            <person name="Micallef M.L."/>
            <person name="Liu M."/>
            <person name="Djordjevic S.P."/>
            <person name="Bogema D.R."/>
            <person name="Jenkins C."/>
        </authorList>
    </citation>
    <scope>NUCLEOTIDE SEQUENCE</scope>
    <source>
        <strain evidence="3">Fish Creek</strain>
    </source>
</reference>
<feature type="compositionally biased region" description="Polar residues" evidence="1">
    <location>
        <begin position="121"/>
        <end position="141"/>
    </location>
</feature>
<evidence type="ECO:0000313" key="4">
    <source>
        <dbReference type="Proteomes" id="UP000244803"/>
    </source>
</evidence>
<feature type="region of interest" description="Disordered" evidence="1">
    <location>
        <begin position="121"/>
        <end position="292"/>
    </location>
</feature>
<evidence type="ECO:0000259" key="2">
    <source>
        <dbReference type="Pfam" id="PF10159"/>
    </source>
</evidence>
<feature type="compositionally biased region" description="Basic residues" evidence="1">
    <location>
        <begin position="282"/>
        <end position="292"/>
    </location>
</feature>
<feature type="compositionally biased region" description="Basic and acidic residues" evidence="1">
    <location>
        <begin position="262"/>
        <end position="281"/>
    </location>
</feature>
<dbReference type="InterPro" id="IPR039207">
    <property type="entry name" value="MMTAG2-like"/>
</dbReference>
<protein>
    <recommendedName>
        <fullName evidence="2">Multiple myeloma tumor-associated protein 2-like N-terminal domain-containing protein</fullName>
    </recommendedName>
</protein>
<evidence type="ECO:0000256" key="1">
    <source>
        <dbReference type="SAM" id="MobiDB-lite"/>
    </source>
</evidence>
<dbReference type="PANTHER" id="PTHR14580">
    <property type="entry name" value="MULTIPLE MYELOMA TUMOR-ASSOCIATED PROTEIN 2 FAMILY MEMBER"/>
    <property type="match status" value="1"/>
</dbReference>
<name>A0A976M656_THEOR</name>
<dbReference type="OrthoDB" id="5390672at2759"/>
<feature type="domain" description="Multiple myeloma tumor-associated protein 2-like N-terminal" evidence="2">
    <location>
        <begin position="12"/>
        <end position="95"/>
    </location>
</feature>
<feature type="compositionally biased region" description="Basic residues" evidence="1">
    <location>
        <begin position="251"/>
        <end position="261"/>
    </location>
</feature>